<evidence type="ECO:0000313" key="2">
    <source>
        <dbReference type="Proteomes" id="UP001628220"/>
    </source>
</evidence>
<dbReference type="InterPro" id="IPR007398">
    <property type="entry name" value="BioG"/>
</dbReference>
<sequence>MKAVLLNPTLQEASQLIVFFTGWAMNSNAVAHLAFPENTHILHMEDYRTPSLTLPIDLTRYSKIIYIAWSMGVWGAERAVAEGVLLQPNEAIALAGTPFPYHDEWGIPKLWFEKTLSELTPDNRQRFFRRMAGGKRLSSLFAALEQRDLEEIRTELDTVLRYEQTHHPLCDSLALHWTHAVIPSKDRIFPAQNLLSVWQACSTPTNVLADADHYIFDKYYSWQQLLDEGRKQTL</sequence>
<evidence type="ECO:0000313" key="1">
    <source>
        <dbReference type="EMBL" id="GAB1251298.1"/>
    </source>
</evidence>
<accession>A0ABQ0E0R8</accession>
<dbReference type="InterPro" id="IPR029058">
    <property type="entry name" value="AB_hydrolase_fold"/>
</dbReference>
<organism evidence="1 2">
    <name type="scientific">Porphyromonas miyakawae</name>
    <dbReference type="NCBI Taxonomy" id="3137470"/>
    <lineage>
        <taxon>Bacteria</taxon>
        <taxon>Pseudomonadati</taxon>
        <taxon>Bacteroidota</taxon>
        <taxon>Bacteroidia</taxon>
        <taxon>Bacteroidales</taxon>
        <taxon>Porphyromonadaceae</taxon>
        <taxon>Porphyromonas</taxon>
    </lineage>
</organism>
<gene>
    <name evidence="1" type="ORF">Tsumi_04020</name>
</gene>
<dbReference type="SUPFAM" id="SSF53474">
    <property type="entry name" value="alpha/beta-Hydrolases"/>
    <property type="match status" value="1"/>
</dbReference>
<reference evidence="1 2" key="1">
    <citation type="journal article" date="2025" name="Int. J. Syst. Evol. Microbiol.">
        <title>Desulfovibrio falkowii sp. nov., Porphyromonas miyakawae sp. nov., Mediterraneibacter flintii sp. nov. and Owariibacterium komagatae gen. nov., sp. nov., isolated from human faeces.</title>
        <authorList>
            <person name="Hamaguchi T."/>
            <person name="Ohara M."/>
            <person name="Hisatomi A."/>
            <person name="Sekiguchi K."/>
            <person name="Takeda J.I."/>
            <person name="Ueyama J."/>
            <person name="Ito M."/>
            <person name="Nishiwaki H."/>
            <person name="Ogi T."/>
            <person name="Hirayama M."/>
            <person name="Ohkuma M."/>
            <person name="Sakamoto M."/>
            <person name="Ohno K."/>
        </authorList>
    </citation>
    <scope>NUCLEOTIDE SEQUENCE [LARGE SCALE GENOMIC DNA]</scope>
    <source>
        <strain evidence="1 2">13CB11C</strain>
    </source>
</reference>
<dbReference type="RefSeq" id="WP_411915112.1">
    <property type="nucleotide sequence ID" value="NZ_BAAFSF010000001.1"/>
</dbReference>
<keyword evidence="2" id="KW-1185">Reference proteome</keyword>
<name>A0ABQ0E0R8_9PORP</name>
<protein>
    <submittedName>
        <fullName evidence="1">DUF452 family protein</fullName>
    </submittedName>
</protein>
<dbReference type="EMBL" id="BAAFSF010000001">
    <property type="protein sequence ID" value="GAB1251298.1"/>
    <property type="molecule type" value="Genomic_DNA"/>
</dbReference>
<dbReference type="Proteomes" id="UP001628220">
    <property type="component" value="Unassembled WGS sequence"/>
</dbReference>
<comment type="caution">
    <text evidence="1">The sequence shown here is derived from an EMBL/GenBank/DDBJ whole genome shotgun (WGS) entry which is preliminary data.</text>
</comment>
<proteinExistence type="predicted"/>
<dbReference type="Pfam" id="PF04301">
    <property type="entry name" value="BioG"/>
    <property type="match status" value="1"/>
</dbReference>